<keyword evidence="7" id="KW-0418">Kinase</keyword>
<dbReference type="PANTHER" id="PTHR43065">
    <property type="entry name" value="SENSOR HISTIDINE KINASE"/>
    <property type="match status" value="1"/>
</dbReference>
<dbReference type="InterPro" id="IPR036097">
    <property type="entry name" value="HisK_dim/P_sf"/>
</dbReference>
<dbReference type="AlphaFoldDB" id="A0A656Q8M6"/>
<dbReference type="InterPro" id="IPR000700">
    <property type="entry name" value="PAS-assoc_C"/>
</dbReference>
<evidence type="ECO:0000259" key="5">
    <source>
        <dbReference type="PROSITE" id="PS50112"/>
    </source>
</evidence>
<dbReference type="InterPro" id="IPR036890">
    <property type="entry name" value="HATPase_C_sf"/>
</dbReference>
<organism evidence="7 8">
    <name type="scientific">Caballeronia zhejiangensis</name>
    <dbReference type="NCBI Taxonomy" id="871203"/>
    <lineage>
        <taxon>Bacteria</taxon>
        <taxon>Pseudomonadati</taxon>
        <taxon>Pseudomonadota</taxon>
        <taxon>Betaproteobacteria</taxon>
        <taxon>Burkholderiales</taxon>
        <taxon>Burkholderiaceae</taxon>
        <taxon>Caballeronia</taxon>
    </lineage>
</organism>
<feature type="domain" description="PAS" evidence="5">
    <location>
        <begin position="1"/>
        <end position="61"/>
    </location>
</feature>
<evidence type="ECO:0000256" key="1">
    <source>
        <dbReference type="ARBA" id="ARBA00000085"/>
    </source>
</evidence>
<dbReference type="PROSITE" id="PS50113">
    <property type="entry name" value="PAC"/>
    <property type="match status" value="1"/>
</dbReference>
<dbReference type="PROSITE" id="PS50109">
    <property type="entry name" value="HIS_KIN"/>
    <property type="match status" value="1"/>
</dbReference>
<proteinExistence type="predicted"/>
<dbReference type="CDD" id="cd00130">
    <property type="entry name" value="PAS"/>
    <property type="match status" value="1"/>
</dbReference>
<evidence type="ECO:0000313" key="8">
    <source>
        <dbReference type="Proteomes" id="UP000027451"/>
    </source>
</evidence>
<gene>
    <name evidence="7" type="ORF">BG60_38175</name>
</gene>
<evidence type="ECO:0000259" key="6">
    <source>
        <dbReference type="PROSITE" id="PS50113"/>
    </source>
</evidence>
<comment type="caution">
    <text evidence="7">The sequence shown here is derived from an EMBL/GenBank/DDBJ whole genome shotgun (WGS) entry which is preliminary data.</text>
</comment>
<evidence type="ECO:0000313" key="7">
    <source>
        <dbReference type="EMBL" id="KDR24599.1"/>
    </source>
</evidence>
<dbReference type="NCBIfam" id="TIGR00229">
    <property type="entry name" value="sensory_box"/>
    <property type="match status" value="1"/>
</dbReference>
<dbReference type="InterPro" id="IPR001610">
    <property type="entry name" value="PAC"/>
</dbReference>
<dbReference type="SUPFAM" id="SSF47384">
    <property type="entry name" value="Homodimeric domain of signal transducing histidine kinase"/>
    <property type="match status" value="1"/>
</dbReference>
<dbReference type="PANTHER" id="PTHR43065:SF42">
    <property type="entry name" value="TWO-COMPONENT SENSOR PPRA"/>
    <property type="match status" value="1"/>
</dbReference>
<dbReference type="Gene3D" id="1.10.287.130">
    <property type="match status" value="1"/>
</dbReference>
<dbReference type="PRINTS" id="PR00344">
    <property type="entry name" value="BCTRLSENSOR"/>
</dbReference>
<protein>
    <recommendedName>
        <fullName evidence="2">histidine kinase</fullName>
        <ecNumber evidence="2">2.7.13.3</ecNumber>
    </recommendedName>
</protein>
<keyword evidence="3" id="KW-0597">Phosphoprotein</keyword>
<sequence length="361" mass="40001">MPMLVTDPNQVDNPIVFVNSAFLNLTGYDVEELMGNNCRLLQGPETSRATISEIRDAIAEGREINTEILNYRKDGSSFWNALFISPVRNEAGDIVYYFASQLDISRRRDAEEALRQSQKMEALGQLTGGIAHDFNNLLQVMSGYVDIMKLGIEHKFDLGRFVIPVERMRDAVTRASTLTQQLLAFARKQELRGRVINLNSRLDDIRELADNTFGETKALSFVPDPSLRNCQLDVSQFEVAVLNLLLNARDALQGRDNPQVTVRTGNLSLTDRRPIGFAQLTPGEYVWVSVSDNGVGIPPHVLAHVMDPFFTTKEEGKGTGLGLSMVYGFVRQSGGAVDIYSERGHGTTVRLYFPAVAADAG</sequence>
<evidence type="ECO:0000259" key="4">
    <source>
        <dbReference type="PROSITE" id="PS50109"/>
    </source>
</evidence>
<dbReference type="Gene3D" id="3.30.565.10">
    <property type="entry name" value="Histidine kinase-like ATPase, C-terminal domain"/>
    <property type="match status" value="1"/>
</dbReference>
<feature type="domain" description="PAC" evidence="6">
    <location>
        <begin position="62"/>
        <end position="116"/>
    </location>
</feature>
<reference evidence="7 8" key="1">
    <citation type="submission" date="2014-03" db="EMBL/GenBank/DDBJ databases">
        <title>Draft Genome Sequences of Four Burkholderia Strains.</title>
        <authorList>
            <person name="Liu X.Y."/>
            <person name="Li C.X."/>
            <person name="Xu J.H."/>
        </authorList>
    </citation>
    <scope>NUCLEOTIDE SEQUENCE [LARGE SCALE GENOMIC DNA]</scope>
    <source>
        <strain evidence="7 8">OP-1</strain>
    </source>
</reference>
<dbReference type="InterPro" id="IPR000014">
    <property type="entry name" value="PAS"/>
</dbReference>
<evidence type="ECO:0000256" key="2">
    <source>
        <dbReference type="ARBA" id="ARBA00012438"/>
    </source>
</evidence>
<comment type="catalytic activity">
    <reaction evidence="1">
        <text>ATP + protein L-histidine = ADP + protein N-phospho-L-histidine.</text>
        <dbReference type="EC" id="2.7.13.3"/>
    </reaction>
</comment>
<dbReference type="CDD" id="cd00082">
    <property type="entry name" value="HisKA"/>
    <property type="match status" value="1"/>
</dbReference>
<dbReference type="PROSITE" id="PS50112">
    <property type="entry name" value="PAS"/>
    <property type="match status" value="1"/>
</dbReference>
<keyword evidence="7" id="KW-0808">Transferase</keyword>
<dbReference type="EMBL" id="JFHD01000090">
    <property type="protein sequence ID" value="KDR24599.1"/>
    <property type="molecule type" value="Genomic_DNA"/>
</dbReference>
<dbReference type="InterPro" id="IPR004358">
    <property type="entry name" value="Sig_transdc_His_kin-like_C"/>
</dbReference>
<dbReference type="InterPro" id="IPR003594">
    <property type="entry name" value="HATPase_dom"/>
</dbReference>
<dbReference type="SMART" id="SM00086">
    <property type="entry name" value="PAC"/>
    <property type="match status" value="1"/>
</dbReference>
<feature type="non-terminal residue" evidence="7">
    <location>
        <position position="361"/>
    </location>
</feature>
<dbReference type="EC" id="2.7.13.3" evidence="2"/>
<evidence type="ECO:0000256" key="3">
    <source>
        <dbReference type="ARBA" id="ARBA00022553"/>
    </source>
</evidence>
<dbReference type="SMART" id="SM00387">
    <property type="entry name" value="HATPase_c"/>
    <property type="match status" value="1"/>
</dbReference>
<dbReference type="SUPFAM" id="SSF55785">
    <property type="entry name" value="PYP-like sensor domain (PAS domain)"/>
    <property type="match status" value="1"/>
</dbReference>
<keyword evidence="8" id="KW-1185">Reference proteome</keyword>
<dbReference type="InterPro" id="IPR003661">
    <property type="entry name" value="HisK_dim/P_dom"/>
</dbReference>
<dbReference type="SUPFAM" id="SSF55874">
    <property type="entry name" value="ATPase domain of HSP90 chaperone/DNA topoisomerase II/histidine kinase"/>
    <property type="match status" value="1"/>
</dbReference>
<dbReference type="Proteomes" id="UP000027451">
    <property type="component" value="Unassembled WGS sequence"/>
</dbReference>
<dbReference type="InterPro" id="IPR035965">
    <property type="entry name" value="PAS-like_dom_sf"/>
</dbReference>
<dbReference type="Pfam" id="PF13426">
    <property type="entry name" value="PAS_9"/>
    <property type="match status" value="1"/>
</dbReference>
<dbReference type="SMART" id="SM00388">
    <property type="entry name" value="HisKA"/>
    <property type="match status" value="1"/>
</dbReference>
<accession>A0A656Q8M6</accession>
<dbReference type="InterPro" id="IPR005467">
    <property type="entry name" value="His_kinase_dom"/>
</dbReference>
<feature type="domain" description="Histidine kinase" evidence="4">
    <location>
        <begin position="129"/>
        <end position="357"/>
    </location>
</feature>
<dbReference type="Pfam" id="PF02518">
    <property type="entry name" value="HATPase_c"/>
    <property type="match status" value="1"/>
</dbReference>
<dbReference type="GO" id="GO:0000155">
    <property type="term" value="F:phosphorelay sensor kinase activity"/>
    <property type="evidence" value="ECO:0007669"/>
    <property type="project" value="InterPro"/>
</dbReference>
<dbReference type="Gene3D" id="3.30.450.20">
    <property type="entry name" value="PAS domain"/>
    <property type="match status" value="1"/>
</dbReference>
<name>A0A656Q8M6_9BURK</name>